<proteinExistence type="inferred from homology"/>
<evidence type="ECO:0000256" key="1">
    <source>
        <dbReference type="ARBA" id="ARBA00006270"/>
    </source>
</evidence>
<keyword evidence="3" id="KW-0653">Protein transport</keyword>
<dbReference type="PROSITE" id="PS51420">
    <property type="entry name" value="RHO"/>
    <property type="match status" value="1"/>
</dbReference>
<comment type="similarity">
    <text evidence="1">Belongs to the small GTPase superfamily. Rab family.</text>
</comment>
<dbReference type="InterPro" id="IPR025662">
    <property type="entry name" value="Sigma_54_int_dom_ATP-bd_1"/>
</dbReference>
<dbReference type="InterPro" id="IPR005225">
    <property type="entry name" value="Small_GTP-bd"/>
</dbReference>
<comment type="function">
    <text evidence="7">Protein transport. Probably involved in vesicular traffic from ER to Golgi.</text>
</comment>
<evidence type="ECO:0000256" key="7">
    <source>
        <dbReference type="ARBA" id="ARBA00053444"/>
    </source>
</evidence>
<dbReference type="Pfam" id="PF00071">
    <property type="entry name" value="Ras"/>
    <property type="match status" value="1"/>
</dbReference>
<dbReference type="FunFam" id="3.40.50.300:FF:001018">
    <property type="entry name" value="Rab family GTPase"/>
    <property type="match status" value="1"/>
</dbReference>
<dbReference type="PANTHER" id="PTHR47980">
    <property type="entry name" value="LD44762P"/>
    <property type="match status" value="1"/>
</dbReference>
<dbReference type="PROSITE" id="PS51421">
    <property type="entry name" value="RAS"/>
    <property type="match status" value="1"/>
</dbReference>
<dbReference type="GO" id="GO:0005525">
    <property type="term" value="F:GTP binding"/>
    <property type="evidence" value="ECO:0007669"/>
    <property type="project" value="UniProtKB-KW"/>
</dbReference>
<gene>
    <name evidence="11" type="ORF">FPAR1323_LOCUS11981</name>
</gene>
<keyword evidence="6" id="KW-0636">Prenylation</keyword>
<dbReference type="SUPFAM" id="SSF52540">
    <property type="entry name" value="P-loop containing nucleoside triphosphate hydrolases"/>
    <property type="match status" value="1"/>
</dbReference>
<keyword evidence="3" id="KW-0813">Transport</keyword>
<evidence type="ECO:0000256" key="10">
    <source>
        <dbReference type="SAM" id="MobiDB-lite"/>
    </source>
</evidence>
<dbReference type="InterPro" id="IPR050305">
    <property type="entry name" value="Small_GTPase_Rab"/>
</dbReference>
<evidence type="ECO:0000256" key="4">
    <source>
        <dbReference type="ARBA" id="ARBA00023134"/>
    </source>
</evidence>
<sequence>MAAARQGEDHDMHLKLLMLGDTGVGKTCMLQTYVYDTFSPTFITTIGIDFKIKHQEIDGTKLKLQIWDTAGQERFRTITVSYFKGAHGIVLMYDVTDRETFDSISHWLMQIKEHADAQVNVVLVGNKCDIADKRQVETAEGQALADEYKLKFFETSAKANTRVDETFTSIASETRERLMKQESEGTSGIKLNMAPENKPKKKCC</sequence>
<evidence type="ECO:0000256" key="3">
    <source>
        <dbReference type="ARBA" id="ARBA00022927"/>
    </source>
</evidence>
<evidence type="ECO:0000313" key="11">
    <source>
        <dbReference type="EMBL" id="CAD9429441.1"/>
    </source>
</evidence>
<dbReference type="NCBIfam" id="TIGR00231">
    <property type="entry name" value="small_GTP"/>
    <property type="match status" value="1"/>
</dbReference>
<evidence type="ECO:0000256" key="5">
    <source>
        <dbReference type="ARBA" id="ARBA00023288"/>
    </source>
</evidence>
<dbReference type="PROSITE" id="PS51419">
    <property type="entry name" value="RAB"/>
    <property type="match status" value="1"/>
</dbReference>
<protein>
    <recommendedName>
        <fullName evidence="8">Ras-related protein Rab-1</fullName>
    </recommendedName>
    <alternativeName>
        <fullName evidence="9">Small GTP-binding protein rab1</fullName>
    </alternativeName>
</protein>
<evidence type="ECO:0000256" key="8">
    <source>
        <dbReference type="ARBA" id="ARBA00067099"/>
    </source>
</evidence>
<evidence type="ECO:0000256" key="6">
    <source>
        <dbReference type="ARBA" id="ARBA00023289"/>
    </source>
</evidence>
<dbReference type="SMART" id="SM00174">
    <property type="entry name" value="RHO"/>
    <property type="match status" value="1"/>
</dbReference>
<dbReference type="SMART" id="SM00173">
    <property type="entry name" value="RAS"/>
    <property type="match status" value="1"/>
</dbReference>
<dbReference type="EMBL" id="HBGT01022965">
    <property type="protein sequence ID" value="CAD9429441.1"/>
    <property type="molecule type" value="Transcribed_RNA"/>
</dbReference>
<keyword evidence="5" id="KW-0449">Lipoprotein</keyword>
<dbReference type="PROSITE" id="PS00675">
    <property type="entry name" value="SIGMA54_INTERACT_1"/>
    <property type="match status" value="1"/>
</dbReference>
<dbReference type="SMART" id="SM00177">
    <property type="entry name" value="ARF"/>
    <property type="match status" value="1"/>
</dbReference>
<keyword evidence="4" id="KW-0342">GTP-binding</keyword>
<dbReference type="SMART" id="SM00176">
    <property type="entry name" value="RAN"/>
    <property type="match status" value="1"/>
</dbReference>
<keyword evidence="2" id="KW-0547">Nucleotide-binding</keyword>
<dbReference type="GO" id="GO:0003924">
    <property type="term" value="F:GTPase activity"/>
    <property type="evidence" value="ECO:0007669"/>
    <property type="project" value="InterPro"/>
</dbReference>
<feature type="region of interest" description="Disordered" evidence="10">
    <location>
        <begin position="178"/>
        <end position="204"/>
    </location>
</feature>
<organism evidence="11">
    <name type="scientific">Florenciella parvula</name>
    <dbReference type="NCBI Taxonomy" id="236787"/>
    <lineage>
        <taxon>Eukaryota</taxon>
        <taxon>Sar</taxon>
        <taxon>Stramenopiles</taxon>
        <taxon>Ochrophyta</taxon>
        <taxon>Dictyochophyceae</taxon>
        <taxon>Florenciellales</taxon>
        <taxon>Florenciella</taxon>
    </lineage>
</organism>
<dbReference type="PRINTS" id="PR00449">
    <property type="entry name" value="RASTRNSFRMNG"/>
</dbReference>
<name>A0A7S2G3X6_9STRA</name>
<dbReference type="GO" id="GO:0015031">
    <property type="term" value="P:protein transport"/>
    <property type="evidence" value="ECO:0007669"/>
    <property type="project" value="UniProtKB-KW"/>
</dbReference>
<accession>A0A7S2G3X6</accession>
<reference evidence="11" key="1">
    <citation type="submission" date="2021-01" db="EMBL/GenBank/DDBJ databases">
        <authorList>
            <person name="Corre E."/>
            <person name="Pelletier E."/>
            <person name="Niang G."/>
            <person name="Scheremetjew M."/>
            <person name="Finn R."/>
            <person name="Kale V."/>
            <person name="Holt S."/>
            <person name="Cochrane G."/>
            <person name="Meng A."/>
            <person name="Brown T."/>
            <person name="Cohen L."/>
        </authorList>
    </citation>
    <scope>NUCLEOTIDE SEQUENCE</scope>
    <source>
        <strain evidence="11">RCC1693</strain>
    </source>
</reference>
<dbReference type="InterPro" id="IPR027417">
    <property type="entry name" value="P-loop_NTPase"/>
</dbReference>
<dbReference type="InterPro" id="IPR001806">
    <property type="entry name" value="Small_GTPase"/>
</dbReference>
<evidence type="ECO:0000256" key="2">
    <source>
        <dbReference type="ARBA" id="ARBA00022741"/>
    </source>
</evidence>
<evidence type="ECO:0000256" key="9">
    <source>
        <dbReference type="ARBA" id="ARBA00081865"/>
    </source>
</evidence>
<dbReference type="AlphaFoldDB" id="A0A7S2G3X6"/>
<dbReference type="Gene3D" id="3.40.50.300">
    <property type="entry name" value="P-loop containing nucleotide triphosphate hydrolases"/>
    <property type="match status" value="1"/>
</dbReference>
<dbReference type="SMART" id="SM00175">
    <property type="entry name" value="RAB"/>
    <property type="match status" value="1"/>
</dbReference>